<keyword evidence="1 2" id="KW-0597">Phosphoprotein</keyword>
<proteinExistence type="predicted"/>
<evidence type="ECO:0000256" key="2">
    <source>
        <dbReference type="PROSITE-ProRule" id="PRU00169"/>
    </source>
</evidence>
<dbReference type="PANTHER" id="PTHR44591">
    <property type="entry name" value="STRESS RESPONSE REGULATOR PROTEIN 1"/>
    <property type="match status" value="1"/>
</dbReference>
<dbReference type="InterPro" id="IPR050595">
    <property type="entry name" value="Bact_response_regulator"/>
</dbReference>
<dbReference type="SUPFAM" id="SSF52172">
    <property type="entry name" value="CheY-like"/>
    <property type="match status" value="1"/>
</dbReference>
<evidence type="ECO:0000313" key="4">
    <source>
        <dbReference type="EMBL" id="OEJ64883.1"/>
    </source>
</evidence>
<dbReference type="RefSeq" id="WP_069959072.1">
    <property type="nucleotide sequence ID" value="NZ_MCGG01000058.1"/>
</dbReference>
<dbReference type="EMBL" id="MCGG01000058">
    <property type="protein sequence ID" value="OEJ64883.1"/>
    <property type="molecule type" value="Genomic_DNA"/>
</dbReference>
<dbReference type="GO" id="GO:0000160">
    <property type="term" value="P:phosphorelay signal transduction system"/>
    <property type="evidence" value="ECO:0007669"/>
    <property type="project" value="InterPro"/>
</dbReference>
<dbReference type="InterPro" id="IPR058245">
    <property type="entry name" value="NreC/VraR/RcsB-like_REC"/>
</dbReference>
<dbReference type="AlphaFoldDB" id="A0A1E5Q4F9"/>
<evidence type="ECO:0000313" key="5">
    <source>
        <dbReference type="Proteomes" id="UP000095347"/>
    </source>
</evidence>
<sequence length="427" mass="48234">MKFKQTILVVDDDIKQIRKPLVRQLRRLFDEYDILEAGNGKEAIALIAVHRPALVILDLMMPVMNGIDTLQELAHQGLMKGSRIIIYTAASDDNVKLQALKMGALDFLEKTTPFDELNIRIRNFLDLQPLEELHQTPEPVVKWEHESQSDVQADLSLSATDPQNLTELKDMVESEGALASINDSPEDPTCDLGGPEEMSETIAFGEQQLHNNDEEINSEVNTETPIDKQSSEAQLSKLSHMPGEFALAMEKINRPKLPVPHNMHINKKYHKQSPSHFIKSLINLWLLKHVVTGAILILGVFGSAHFLFNKTDYDPNLQLLALTAFYNDNPFADVSTTRNWILKDILISKKIMMWSKTEVKFLVIVEIDNAIDLHGIKVQSKMNKMRTAELACPNMADSIINTLNTESRVWIRLKSKGEILVDSICPQ</sequence>
<dbReference type="PROSITE" id="PS50110">
    <property type="entry name" value="RESPONSE_REGULATORY"/>
    <property type="match status" value="1"/>
</dbReference>
<dbReference type="Proteomes" id="UP000095347">
    <property type="component" value="Unassembled WGS sequence"/>
</dbReference>
<evidence type="ECO:0000259" key="3">
    <source>
        <dbReference type="PROSITE" id="PS50110"/>
    </source>
</evidence>
<protein>
    <recommendedName>
        <fullName evidence="3">Response regulatory domain-containing protein</fullName>
    </recommendedName>
</protein>
<feature type="modified residue" description="4-aspartylphosphate" evidence="2">
    <location>
        <position position="58"/>
    </location>
</feature>
<comment type="caution">
    <text evidence="4">The sequence shown here is derived from an EMBL/GenBank/DDBJ whole genome shotgun (WGS) entry which is preliminary data.</text>
</comment>
<dbReference type="PANTHER" id="PTHR44591:SF3">
    <property type="entry name" value="RESPONSE REGULATORY DOMAIN-CONTAINING PROTEIN"/>
    <property type="match status" value="1"/>
</dbReference>
<organism evidence="4 5">
    <name type="scientific">Magnetovibrio blakemorei</name>
    <dbReference type="NCBI Taxonomy" id="28181"/>
    <lineage>
        <taxon>Bacteria</taxon>
        <taxon>Pseudomonadati</taxon>
        <taxon>Pseudomonadota</taxon>
        <taxon>Alphaproteobacteria</taxon>
        <taxon>Rhodospirillales</taxon>
        <taxon>Magnetovibrionaceae</taxon>
        <taxon>Magnetovibrio</taxon>
    </lineage>
</organism>
<accession>A0A1E5Q4F9</accession>
<dbReference type="Pfam" id="PF00072">
    <property type="entry name" value="Response_reg"/>
    <property type="match status" value="1"/>
</dbReference>
<dbReference type="CDD" id="cd17535">
    <property type="entry name" value="REC_NarL-like"/>
    <property type="match status" value="1"/>
</dbReference>
<dbReference type="InterPro" id="IPR011006">
    <property type="entry name" value="CheY-like_superfamily"/>
</dbReference>
<dbReference type="STRING" id="28181.BEN30_15895"/>
<name>A0A1E5Q4F9_9PROT</name>
<dbReference type="Gene3D" id="3.40.50.2300">
    <property type="match status" value="1"/>
</dbReference>
<dbReference type="InterPro" id="IPR001789">
    <property type="entry name" value="Sig_transdc_resp-reg_receiver"/>
</dbReference>
<keyword evidence="5" id="KW-1185">Reference proteome</keyword>
<feature type="domain" description="Response regulatory" evidence="3">
    <location>
        <begin position="7"/>
        <end position="125"/>
    </location>
</feature>
<dbReference type="OrthoDB" id="9800897at2"/>
<evidence type="ECO:0000256" key="1">
    <source>
        <dbReference type="ARBA" id="ARBA00022553"/>
    </source>
</evidence>
<reference evidence="5" key="1">
    <citation type="submission" date="2016-07" db="EMBL/GenBank/DDBJ databases">
        <authorList>
            <person name="Florea S."/>
            <person name="Webb J.S."/>
            <person name="Jaromczyk J."/>
            <person name="Schardl C.L."/>
        </authorList>
    </citation>
    <scope>NUCLEOTIDE SEQUENCE [LARGE SCALE GENOMIC DNA]</scope>
    <source>
        <strain evidence="5">MV-1</strain>
    </source>
</reference>
<gene>
    <name evidence="4" type="ORF">BEN30_15895</name>
</gene>
<dbReference type="SMART" id="SM00448">
    <property type="entry name" value="REC"/>
    <property type="match status" value="1"/>
</dbReference>